<comment type="subcellular location">
    <subcellularLocation>
        <location evidence="1">Cell membrane</location>
        <topology evidence="1">Multi-pass membrane protein</topology>
    </subcellularLocation>
</comment>
<keyword evidence="4 6" id="KW-1133">Transmembrane helix</keyword>
<feature type="domain" description="DUF2179" evidence="7">
    <location>
        <begin position="228"/>
        <end position="282"/>
    </location>
</feature>
<dbReference type="PIRSF" id="PIRSF006483">
    <property type="entry name" value="Membrane_protein_YitT"/>
    <property type="match status" value="1"/>
</dbReference>
<dbReference type="PANTHER" id="PTHR33545">
    <property type="entry name" value="UPF0750 MEMBRANE PROTEIN YITT-RELATED"/>
    <property type="match status" value="1"/>
</dbReference>
<evidence type="ECO:0000256" key="4">
    <source>
        <dbReference type="ARBA" id="ARBA00022989"/>
    </source>
</evidence>
<dbReference type="EMBL" id="AGYR01000016">
    <property type="protein sequence ID" value="ENZ17295.1"/>
    <property type="molecule type" value="Genomic_DNA"/>
</dbReference>
<dbReference type="InterPro" id="IPR003740">
    <property type="entry name" value="YitT"/>
</dbReference>
<feature type="transmembrane region" description="Helical" evidence="6">
    <location>
        <begin position="124"/>
        <end position="149"/>
    </location>
</feature>
<keyword evidence="3 6" id="KW-0812">Transmembrane</keyword>
<dbReference type="InterPro" id="IPR015867">
    <property type="entry name" value="N-reg_PII/ATP_PRibTrfase_C"/>
</dbReference>
<accession>A0A0E2HCC9</accession>
<evidence type="ECO:0000256" key="1">
    <source>
        <dbReference type="ARBA" id="ARBA00004651"/>
    </source>
</evidence>
<organism evidence="8 9">
    <name type="scientific">[Clostridium] clostridioforme 90A8</name>
    <dbReference type="NCBI Taxonomy" id="999408"/>
    <lineage>
        <taxon>Bacteria</taxon>
        <taxon>Bacillati</taxon>
        <taxon>Bacillota</taxon>
        <taxon>Clostridia</taxon>
        <taxon>Lachnospirales</taxon>
        <taxon>Lachnospiraceae</taxon>
        <taxon>Enterocloster</taxon>
    </lineage>
</organism>
<sequence>MIAKYKKNILVRRLITILAVVASALLQTYVIQAFIRPANLLSSGFTGVAILIDRIASLYGHNISTSLGMLVLNIPVAVLCSRSISMRFTFYSMLQVFLASFFLKICSFEPLFNDVLLDVVFGGFLYGLSIAIALRGSASTGGTDFIALYVSNKTGRSIWEYVFAGNCVILCIFGCMFGWLYAGYSILFQFVSTKAISAFHHRYERVTLQITTTKAQDIINQYVKQYRHGISCVDAVGGYSHKKMYLLHTVVSSYEVNDIVHLMREQDPHVIVNMIKTENFYGGFYQAPIE</sequence>
<dbReference type="InterPro" id="IPR051461">
    <property type="entry name" value="UPF0750_membrane"/>
</dbReference>
<dbReference type="Pfam" id="PF02588">
    <property type="entry name" value="YitT_membrane"/>
    <property type="match status" value="1"/>
</dbReference>
<name>A0A0E2HCC9_9FIRM</name>
<dbReference type="GO" id="GO:0005886">
    <property type="term" value="C:plasma membrane"/>
    <property type="evidence" value="ECO:0007669"/>
    <property type="project" value="UniProtKB-SubCell"/>
</dbReference>
<dbReference type="Gene3D" id="3.30.70.120">
    <property type="match status" value="1"/>
</dbReference>
<feature type="transmembrane region" description="Helical" evidence="6">
    <location>
        <begin position="161"/>
        <end position="182"/>
    </location>
</feature>
<dbReference type="PATRIC" id="fig|999408.3.peg.2027"/>
<keyword evidence="2" id="KW-1003">Cell membrane</keyword>
<dbReference type="Proteomes" id="UP000013085">
    <property type="component" value="Unassembled WGS sequence"/>
</dbReference>
<feature type="transmembrane region" description="Helical" evidence="6">
    <location>
        <begin position="90"/>
        <end position="112"/>
    </location>
</feature>
<dbReference type="PANTHER" id="PTHR33545:SF5">
    <property type="entry name" value="UPF0750 MEMBRANE PROTEIN YITT"/>
    <property type="match status" value="1"/>
</dbReference>
<dbReference type="Pfam" id="PF10035">
    <property type="entry name" value="DUF2179"/>
    <property type="match status" value="1"/>
</dbReference>
<comment type="caution">
    <text evidence="8">The sequence shown here is derived from an EMBL/GenBank/DDBJ whole genome shotgun (WGS) entry which is preliminary data.</text>
</comment>
<evidence type="ECO:0000256" key="2">
    <source>
        <dbReference type="ARBA" id="ARBA00022475"/>
    </source>
</evidence>
<dbReference type="HOGENOM" id="CLU_063199_2_0_9"/>
<dbReference type="AlphaFoldDB" id="A0A0E2HCC9"/>
<evidence type="ECO:0000256" key="6">
    <source>
        <dbReference type="SAM" id="Phobius"/>
    </source>
</evidence>
<evidence type="ECO:0000313" key="9">
    <source>
        <dbReference type="Proteomes" id="UP000013085"/>
    </source>
</evidence>
<dbReference type="RefSeq" id="WP_002583158.1">
    <property type="nucleotide sequence ID" value="NZ_KB851019.1"/>
</dbReference>
<dbReference type="InterPro" id="IPR019264">
    <property type="entry name" value="DUF2179"/>
</dbReference>
<proteinExistence type="predicted"/>
<gene>
    <name evidence="8" type="ORF">HMPREF1090_01885</name>
</gene>
<evidence type="ECO:0000313" key="8">
    <source>
        <dbReference type="EMBL" id="ENZ17295.1"/>
    </source>
</evidence>
<protein>
    <recommendedName>
        <fullName evidence="7">DUF2179 domain-containing protein</fullName>
    </recommendedName>
</protein>
<feature type="transmembrane region" description="Helical" evidence="6">
    <location>
        <begin position="57"/>
        <end position="78"/>
    </location>
</feature>
<evidence type="ECO:0000256" key="5">
    <source>
        <dbReference type="ARBA" id="ARBA00023136"/>
    </source>
</evidence>
<evidence type="ECO:0000256" key="3">
    <source>
        <dbReference type="ARBA" id="ARBA00022692"/>
    </source>
</evidence>
<keyword evidence="5 6" id="KW-0472">Membrane</keyword>
<evidence type="ECO:0000259" key="7">
    <source>
        <dbReference type="Pfam" id="PF10035"/>
    </source>
</evidence>
<reference evidence="8 9" key="1">
    <citation type="submission" date="2013-01" db="EMBL/GenBank/DDBJ databases">
        <title>The Genome Sequence of Clostridium clostridioforme 90A8.</title>
        <authorList>
            <consortium name="The Broad Institute Genome Sequencing Platform"/>
            <person name="Earl A."/>
            <person name="Ward D."/>
            <person name="Feldgarden M."/>
            <person name="Gevers D."/>
            <person name="Courvalin P."/>
            <person name="Lambert T."/>
            <person name="Walker B."/>
            <person name="Young S.K."/>
            <person name="Zeng Q."/>
            <person name="Gargeya S."/>
            <person name="Fitzgerald M."/>
            <person name="Haas B."/>
            <person name="Abouelleil A."/>
            <person name="Alvarado L."/>
            <person name="Arachchi H.M."/>
            <person name="Berlin A.M."/>
            <person name="Chapman S.B."/>
            <person name="Dewar J."/>
            <person name="Goldberg J."/>
            <person name="Griggs A."/>
            <person name="Gujja S."/>
            <person name="Hansen M."/>
            <person name="Howarth C."/>
            <person name="Imamovic A."/>
            <person name="Larimer J."/>
            <person name="McCowan C."/>
            <person name="Murphy C."/>
            <person name="Neiman D."/>
            <person name="Pearson M."/>
            <person name="Priest M."/>
            <person name="Roberts A."/>
            <person name="Saif S."/>
            <person name="Shea T."/>
            <person name="Sisk P."/>
            <person name="Sykes S."/>
            <person name="Wortman J."/>
            <person name="Nusbaum C."/>
            <person name="Birren B."/>
        </authorList>
    </citation>
    <scope>NUCLEOTIDE SEQUENCE [LARGE SCALE GENOMIC DNA]</scope>
    <source>
        <strain evidence="8 9">90A8</strain>
    </source>
</reference>